<evidence type="ECO:0000313" key="5">
    <source>
        <dbReference type="RefSeq" id="XP_052132222.1"/>
    </source>
</evidence>
<dbReference type="AlphaFoldDB" id="A0A9C6XVB5"/>
<dbReference type="InterPro" id="IPR000618">
    <property type="entry name" value="Insect_cuticle"/>
</dbReference>
<dbReference type="GeneID" id="113201683"/>
<dbReference type="Pfam" id="PF00379">
    <property type="entry name" value="Chitin_bind_4"/>
    <property type="match status" value="1"/>
</dbReference>
<dbReference type="InterPro" id="IPR051217">
    <property type="entry name" value="Insect_Cuticle_Struc_Prot"/>
</dbReference>
<accession>A0A9C6XVB5</accession>
<evidence type="ECO:0000256" key="2">
    <source>
        <dbReference type="PROSITE-ProRule" id="PRU00497"/>
    </source>
</evidence>
<dbReference type="Proteomes" id="UP000504606">
    <property type="component" value="Unplaced"/>
</dbReference>
<feature type="chain" id="PRO_5039060600" evidence="3">
    <location>
        <begin position="19"/>
        <end position="387"/>
    </location>
</feature>
<evidence type="ECO:0000256" key="3">
    <source>
        <dbReference type="SAM" id="SignalP"/>
    </source>
</evidence>
<dbReference type="GO" id="GO:0005615">
    <property type="term" value="C:extracellular space"/>
    <property type="evidence" value="ECO:0007669"/>
    <property type="project" value="TreeGrafter"/>
</dbReference>
<protein>
    <submittedName>
        <fullName evidence="5">Uncharacterized protein LOC113201683</fullName>
    </submittedName>
</protein>
<dbReference type="KEGG" id="foc:113201683"/>
<sequence length="387" mass="42942">WCCGVLATIVLLLASVGATPRQDTGFLRADSAAHHKDAVHYKYQYAVDDRASGVVNDRWEQRNGDFVKGQYSLLDPDGKVRTVDYEVDGERGFHAVVRTQYPAPSLLSIQSASQVHEVYQDSPVNVRAKNGVGVPSFALKNPRFSVRDNLPFNYHALDAAKLGIDTEEDGARLQLLDEEGPLSAKEAHRRKYHRENHLLPHENIFLHDQQDQFIQQDTRQDLRQDLRQDFHQDLRLTAYDPLLDPNRNVYPERASVFNPRAAYINLRPRPAPLSPLPPPNPPPHPSDVLLLPAHRRSPPPAPARPAYAAPVPGSNLVTGSFLYPPSSTQVGLHTLAILPPAPTSSRASYAAPGIRFATAASAPRSRIVQHLTETSPGLSASRSYYLR</sequence>
<dbReference type="GO" id="GO:0042302">
    <property type="term" value="F:structural constituent of cuticle"/>
    <property type="evidence" value="ECO:0007669"/>
    <property type="project" value="UniProtKB-UniRule"/>
</dbReference>
<proteinExistence type="predicted"/>
<dbReference type="PANTHER" id="PTHR12236:SF75">
    <property type="entry name" value="CUTICULAR PROTEIN 62BB, ISOFORM A"/>
    <property type="match status" value="1"/>
</dbReference>
<keyword evidence="3" id="KW-0732">Signal</keyword>
<reference evidence="5" key="1">
    <citation type="submission" date="2025-08" db="UniProtKB">
        <authorList>
            <consortium name="RefSeq"/>
        </authorList>
    </citation>
    <scope>IDENTIFICATION</scope>
    <source>
        <tissue evidence="5">Whole organism</tissue>
    </source>
</reference>
<dbReference type="OrthoDB" id="6510765at2759"/>
<organism evidence="4 5">
    <name type="scientific">Frankliniella occidentalis</name>
    <name type="common">Western flower thrips</name>
    <name type="synonym">Euthrips occidentalis</name>
    <dbReference type="NCBI Taxonomy" id="133901"/>
    <lineage>
        <taxon>Eukaryota</taxon>
        <taxon>Metazoa</taxon>
        <taxon>Ecdysozoa</taxon>
        <taxon>Arthropoda</taxon>
        <taxon>Hexapoda</taxon>
        <taxon>Insecta</taxon>
        <taxon>Pterygota</taxon>
        <taxon>Neoptera</taxon>
        <taxon>Paraneoptera</taxon>
        <taxon>Thysanoptera</taxon>
        <taxon>Terebrantia</taxon>
        <taxon>Thripoidea</taxon>
        <taxon>Thripidae</taxon>
        <taxon>Frankliniella</taxon>
    </lineage>
</organism>
<dbReference type="RefSeq" id="XP_052132222.1">
    <property type="nucleotide sequence ID" value="XM_052276262.1"/>
</dbReference>
<gene>
    <name evidence="5" type="primary">LOC113201683</name>
</gene>
<feature type="non-terminal residue" evidence="5">
    <location>
        <position position="1"/>
    </location>
</feature>
<dbReference type="PROSITE" id="PS51155">
    <property type="entry name" value="CHIT_BIND_RR_2"/>
    <property type="match status" value="1"/>
</dbReference>
<dbReference type="PRINTS" id="PR00947">
    <property type="entry name" value="CUTICLE"/>
</dbReference>
<keyword evidence="4" id="KW-1185">Reference proteome</keyword>
<keyword evidence="1 2" id="KW-0193">Cuticle</keyword>
<evidence type="ECO:0000313" key="4">
    <source>
        <dbReference type="Proteomes" id="UP000504606"/>
    </source>
</evidence>
<evidence type="ECO:0000256" key="1">
    <source>
        <dbReference type="ARBA" id="ARBA00022460"/>
    </source>
</evidence>
<dbReference type="PANTHER" id="PTHR12236">
    <property type="entry name" value="STRUCTURAL CONTITUENT OF CUTICLE"/>
    <property type="match status" value="1"/>
</dbReference>
<dbReference type="GO" id="GO:0031012">
    <property type="term" value="C:extracellular matrix"/>
    <property type="evidence" value="ECO:0007669"/>
    <property type="project" value="TreeGrafter"/>
</dbReference>
<name>A0A9C6XVB5_FRAOC</name>
<feature type="signal peptide" evidence="3">
    <location>
        <begin position="1"/>
        <end position="18"/>
    </location>
</feature>